<proteinExistence type="predicted"/>
<dbReference type="Proteomes" id="UP000245293">
    <property type="component" value="Unassembled WGS sequence"/>
</dbReference>
<dbReference type="RefSeq" id="WP_109389771.1">
    <property type="nucleotide sequence ID" value="NZ_QETF01000021.1"/>
</dbReference>
<protein>
    <submittedName>
        <fullName evidence="2">Cytochrome B</fullName>
    </submittedName>
</protein>
<keyword evidence="1" id="KW-1133">Transmembrane helix</keyword>
<feature type="transmembrane region" description="Helical" evidence="1">
    <location>
        <begin position="58"/>
        <end position="75"/>
    </location>
</feature>
<feature type="transmembrane region" description="Helical" evidence="1">
    <location>
        <begin position="20"/>
        <end position="38"/>
    </location>
</feature>
<keyword evidence="1" id="KW-0812">Transmembrane</keyword>
<organism evidence="2 3">
    <name type="scientific">Salibaculum griseiflavum</name>
    <dbReference type="NCBI Taxonomy" id="1914409"/>
    <lineage>
        <taxon>Bacteria</taxon>
        <taxon>Pseudomonadati</taxon>
        <taxon>Pseudomonadota</taxon>
        <taxon>Alphaproteobacteria</taxon>
        <taxon>Rhodobacterales</taxon>
        <taxon>Roseobacteraceae</taxon>
        <taxon>Salibaculum</taxon>
    </lineage>
</organism>
<evidence type="ECO:0000313" key="3">
    <source>
        <dbReference type="Proteomes" id="UP000245293"/>
    </source>
</evidence>
<sequence length="190" mass="21576">MAALPHISLPRLRWPARRVYLKALHGVMIPLTFWFMIATPDFVRSVFGAKGAAINSDIALVFVTLALIWSVDYFWRGLAGRPGPKLSPRLRLFHRILHRTLIIGLFLVPVGGFLLGLTSHRLLKAGGWLPIAPPLDMRHANEIVGTLHIIEFYTLGGLIVIHASFHIWRHLRLRDNALRIMAPKILHRFL</sequence>
<gene>
    <name evidence="2" type="ORF">DFK10_14605</name>
</gene>
<keyword evidence="1" id="KW-0472">Membrane</keyword>
<feature type="transmembrane region" description="Helical" evidence="1">
    <location>
        <begin position="143"/>
        <end position="165"/>
    </location>
</feature>
<evidence type="ECO:0000256" key="1">
    <source>
        <dbReference type="SAM" id="Phobius"/>
    </source>
</evidence>
<comment type="caution">
    <text evidence="2">The sequence shown here is derived from an EMBL/GenBank/DDBJ whole genome shotgun (WGS) entry which is preliminary data.</text>
</comment>
<reference evidence="3" key="1">
    <citation type="submission" date="2018-05" db="EMBL/GenBank/DDBJ databases">
        <authorList>
            <person name="Du Z."/>
            <person name="Wang X."/>
        </authorList>
    </citation>
    <scope>NUCLEOTIDE SEQUENCE [LARGE SCALE GENOMIC DNA]</scope>
    <source>
        <strain evidence="3">WDS4C29</strain>
    </source>
</reference>
<accession>A0A2V1P041</accession>
<keyword evidence="3" id="KW-1185">Reference proteome</keyword>
<name>A0A2V1P041_9RHOB</name>
<dbReference type="EMBL" id="QETF01000021">
    <property type="protein sequence ID" value="PWG15879.1"/>
    <property type="molecule type" value="Genomic_DNA"/>
</dbReference>
<dbReference type="AlphaFoldDB" id="A0A2V1P041"/>
<evidence type="ECO:0000313" key="2">
    <source>
        <dbReference type="EMBL" id="PWG15879.1"/>
    </source>
</evidence>
<feature type="transmembrane region" description="Helical" evidence="1">
    <location>
        <begin position="96"/>
        <end position="123"/>
    </location>
</feature>
<dbReference type="OrthoDB" id="7744460at2"/>